<dbReference type="VEuPathDB" id="TriTrypDB:TcBrA4_0172900"/>
<dbReference type="VEuPathDB" id="TriTrypDB:TcCL_ESM09613"/>
<comment type="caution">
    <text evidence="3">The sequence shown here is derived from an EMBL/GenBank/DDBJ whole genome shotgun (WGS) entry which is preliminary data.</text>
</comment>
<feature type="compositionally biased region" description="Low complexity" evidence="1">
    <location>
        <begin position="203"/>
        <end position="220"/>
    </location>
</feature>
<sequence>MAMMMTGRVLLVCALCVLWCSAGCRCDEEEDTALVGDLPANSESGSGGPEKDTDHTVPGGAENPSAQQSQLNKVRGSPAGISSLEAPSEVESKKKQTQSDPEHTDLLSPSKSSGEQRQDGTPEGPPEEPETSPNQEYNKDVSIVNQQNIDPPSPSGNDDVVSHNSGERTEDTPSSTEIIDAAPSEEGEKRENVTPSLEQPLETSTAAPAITTQTSSTTPTDVGESNTVKMSEASPKSTGTSQTDHTTTKIANSDGSTAVSHTTSPLLLLLVVACAAAAAVVAA</sequence>
<feature type="signal peptide" evidence="2">
    <location>
        <begin position="1"/>
        <end position="26"/>
    </location>
</feature>
<protein>
    <submittedName>
        <fullName evidence="3">Mucin-associated surface protein (MASP)</fullName>
    </submittedName>
</protein>
<proteinExistence type="predicted"/>
<feature type="compositionally biased region" description="Polar residues" evidence="1">
    <location>
        <begin position="249"/>
        <end position="259"/>
    </location>
</feature>
<dbReference type="VEuPathDB" id="TriTrypDB:TCSYLVIO_009491"/>
<evidence type="ECO:0000313" key="3">
    <source>
        <dbReference type="EMBL" id="PWV17673.1"/>
    </source>
</evidence>
<keyword evidence="2" id="KW-0732">Signal</keyword>
<dbReference type="EMBL" id="PRFC01000017">
    <property type="protein sequence ID" value="PWV17673.1"/>
    <property type="molecule type" value="Genomic_DNA"/>
</dbReference>
<organism evidence="3 4">
    <name type="scientific">Trypanosoma cruzi</name>
    <dbReference type="NCBI Taxonomy" id="5693"/>
    <lineage>
        <taxon>Eukaryota</taxon>
        <taxon>Discoba</taxon>
        <taxon>Euglenozoa</taxon>
        <taxon>Kinetoplastea</taxon>
        <taxon>Metakinetoplastina</taxon>
        <taxon>Trypanosomatida</taxon>
        <taxon>Trypanosomatidae</taxon>
        <taxon>Trypanosoma</taxon>
        <taxon>Schizotrypanum</taxon>
    </lineage>
</organism>
<dbReference type="VEuPathDB" id="TriTrypDB:ECC02_006876"/>
<evidence type="ECO:0000256" key="1">
    <source>
        <dbReference type="SAM" id="MobiDB-lite"/>
    </source>
</evidence>
<evidence type="ECO:0000313" key="4">
    <source>
        <dbReference type="Proteomes" id="UP000246078"/>
    </source>
</evidence>
<reference evidence="3 4" key="1">
    <citation type="journal article" date="2018" name="Microb. Genom.">
        <title>Expanding an expanded genome: long-read sequencing of Trypanosoma cruzi.</title>
        <authorList>
            <person name="Berna L."/>
            <person name="Rodriguez M."/>
            <person name="Chiribao M.L."/>
            <person name="Parodi-Talice A."/>
            <person name="Pita S."/>
            <person name="Rijo G."/>
            <person name="Alvarez-Valin F."/>
            <person name="Robello C."/>
        </authorList>
    </citation>
    <scope>NUCLEOTIDE SEQUENCE [LARGE SCALE GENOMIC DNA]</scope>
    <source>
        <strain evidence="3 4">TCC</strain>
    </source>
</reference>
<dbReference type="VEuPathDB" id="TriTrypDB:C3747_17g97"/>
<dbReference type="VEuPathDB" id="TriTrypDB:TcYC6_0159960"/>
<name>A0A2V2XC27_TRYCR</name>
<dbReference type="Proteomes" id="UP000246078">
    <property type="component" value="Unassembled WGS sequence"/>
</dbReference>
<accession>A0A2V2XC27</accession>
<feature type="compositionally biased region" description="Polar residues" evidence="1">
    <location>
        <begin position="223"/>
        <end position="237"/>
    </location>
</feature>
<dbReference type="VEuPathDB" id="TriTrypDB:Tc_MARK_2182"/>
<evidence type="ECO:0000256" key="2">
    <source>
        <dbReference type="SAM" id="SignalP"/>
    </source>
</evidence>
<gene>
    <name evidence="3" type="ORF">C3747_17g97</name>
</gene>
<feature type="chain" id="PRO_5016047372" evidence="2">
    <location>
        <begin position="27"/>
        <end position="283"/>
    </location>
</feature>
<feature type="region of interest" description="Disordered" evidence="1">
    <location>
        <begin position="36"/>
        <end position="259"/>
    </location>
</feature>
<dbReference type="VEuPathDB" id="TriTrypDB:TcCLB.511603.30"/>
<dbReference type="AlphaFoldDB" id="A0A2V2XC27"/>